<evidence type="ECO:0000256" key="2">
    <source>
        <dbReference type="ARBA" id="ARBA00023015"/>
    </source>
</evidence>
<keyword evidence="4" id="KW-0238">DNA-binding</keyword>
<dbReference type="GO" id="GO:0003677">
    <property type="term" value="F:DNA binding"/>
    <property type="evidence" value="ECO:0007669"/>
    <property type="project" value="UniProtKB-KW"/>
</dbReference>
<dbReference type="OrthoDB" id="2678696at2"/>
<dbReference type="SUPFAM" id="SSF88659">
    <property type="entry name" value="Sigma3 and sigma4 domains of RNA polymerase sigma factors"/>
    <property type="match status" value="1"/>
</dbReference>
<evidence type="ECO:0000259" key="6">
    <source>
        <dbReference type="Pfam" id="PF04542"/>
    </source>
</evidence>
<dbReference type="PANTHER" id="PTHR43133:SF8">
    <property type="entry name" value="RNA POLYMERASE SIGMA FACTOR HI_1459-RELATED"/>
    <property type="match status" value="1"/>
</dbReference>
<dbReference type="EMBL" id="RJVG01000010">
    <property type="protein sequence ID" value="ROR25659.1"/>
    <property type="molecule type" value="Genomic_DNA"/>
</dbReference>
<keyword evidence="3" id="KW-0731">Sigma factor</keyword>
<dbReference type="PANTHER" id="PTHR43133">
    <property type="entry name" value="RNA POLYMERASE ECF-TYPE SIGMA FACTO"/>
    <property type="match status" value="1"/>
</dbReference>
<gene>
    <name evidence="7" type="ORF">EDD66_1109</name>
</gene>
<comment type="caution">
    <text evidence="7">The sequence shown here is derived from an EMBL/GenBank/DDBJ whole genome shotgun (WGS) entry which is preliminary data.</text>
</comment>
<evidence type="ECO:0000256" key="4">
    <source>
        <dbReference type="ARBA" id="ARBA00023125"/>
    </source>
</evidence>
<keyword evidence="5" id="KW-0804">Transcription</keyword>
<dbReference type="Gene3D" id="1.10.1740.10">
    <property type="match status" value="1"/>
</dbReference>
<proteinExistence type="inferred from homology"/>
<dbReference type="AlphaFoldDB" id="A0A3N1XG21"/>
<evidence type="ECO:0000313" key="8">
    <source>
        <dbReference type="Proteomes" id="UP000273083"/>
    </source>
</evidence>
<dbReference type="NCBIfam" id="TIGR02937">
    <property type="entry name" value="sigma70-ECF"/>
    <property type="match status" value="1"/>
</dbReference>
<keyword evidence="8" id="KW-1185">Reference proteome</keyword>
<evidence type="ECO:0000256" key="5">
    <source>
        <dbReference type="ARBA" id="ARBA00023163"/>
    </source>
</evidence>
<reference evidence="7 8" key="1">
    <citation type="submission" date="2018-11" db="EMBL/GenBank/DDBJ databases">
        <title>Genomic Encyclopedia of Type Strains, Phase IV (KMG-IV): sequencing the most valuable type-strain genomes for metagenomic binning, comparative biology and taxonomic classification.</title>
        <authorList>
            <person name="Goeker M."/>
        </authorList>
    </citation>
    <scope>NUCLEOTIDE SEQUENCE [LARGE SCALE GENOMIC DNA]</scope>
    <source>
        <strain evidence="7 8">DSM 26537</strain>
    </source>
</reference>
<dbReference type="GO" id="GO:0016987">
    <property type="term" value="F:sigma factor activity"/>
    <property type="evidence" value="ECO:0007669"/>
    <property type="project" value="UniProtKB-KW"/>
</dbReference>
<dbReference type="InterPro" id="IPR007627">
    <property type="entry name" value="RNA_pol_sigma70_r2"/>
</dbReference>
<dbReference type="Pfam" id="PF04542">
    <property type="entry name" value="Sigma70_r2"/>
    <property type="match status" value="1"/>
</dbReference>
<dbReference type="InterPro" id="IPR013325">
    <property type="entry name" value="RNA_pol_sigma_r2"/>
</dbReference>
<accession>A0A3N1XG21</accession>
<dbReference type="InterPro" id="IPR013324">
    <property type="entry name" value="RNA_pol_sigma_r3/r4-like"/>
</dbReference>
<dbReference type="InterPro" id="IPR036388">
    <property type="entry name" value="WH-like_DNA-bd_sf"/>
</dbReference>
<sequence length="182" mass="21855">MKIKENNFMQELREGNEDALSYVIIKYGGLVMSIIQKHLYLMKDKQEECFDDIFINVWIHIENYDETQTEFKNWIAGVARNRAIDYLRKYKREIEELNFEEESIKLIYEDTLSLVENEISQETEKMLSCLSKKDRELLQKIYMEEIPVDILSQKTGMSKNLIYKRVSRSKQKIRRIYFGKEG</sequence>
<dbReference type="SUPFAM" id="SSF88946">
    <property type="entry name" value="Sigma2 domain of RNA polymerase sigma factors"/>
    <property type="match status" value="1"/>
</dbReference>
<evidence type="ECO:0000256" key="3">
    <source>
        <dbReference type="ARBA" id="ARBA00023082"/>
    </source>
</evidence>
<evidence type="ECO:0000256" key="1">
    <source>
        <dbReference type="ARBA" id="ARBA00010641"/>
    </source>
</evidence>
<evidence type="ECO:0000313" key="7">
    <source>
        <dbReference type="EMBL" id="ROR25659.1"/>
    </source>
</evidence>
<name>A0A3N1XG21_9FIRM</name>
<organism evidence="7 8">
    <name type="scientific">Mobilisporobacter senegalensis</name>
    <dbReference type="NCBI Taxonomy" id="1329262"/>
    <lineage>
        <taxon>Bacteria</taxon>
        <taxon>Bacillati</taxon>
        <taxon>Bacillota</taxon>
        <taxon>Clostridia</taxon>
        <taxon>Lachnospirales</taxon>
        <taxon>Lachnospiraceae</taxon>
        <taxon>Mobilisporobacter</taxon>
    </lineage>
</organism>
<dbReference type="InterPro" id="IPR014284">
    <property type="entry name" value="RNA_pol_sigma-70_dom"/>
</dbReference>
<dbReference type="Gene3D" id="1.10.10.10">
    <property type="entry name" value="Winged helix-like DNA-binding domain superfamily/Winged helix DNA-binding domain"/>
    <property type="match status" value="1"/>
</dbReference>
<protein>
    <submittedName>
        <fullName evidence="7">RNA polymerase sigma-70 factor (ECF subfamily)</fullName>
    </submittedName>
</protein>
<dbReference type="RefSeq" id="WP_123610274.1">
    <property type="nucleotide sequence ID" value="NZ_RJVG01000010.1"/>
</dbReference>
<keyword evidence="2" id="KW-0805">Transcription regulation</keyword>
<dbReference type="Proteomes" id="UP000273083">
    <property type="component" value="Unassembled WGS sequence"/>
</dbReference>
<dbReference type="GO" id="GO:0006352">
    <property type="term" value="P:DNA-templated transcription initiation"/>
    <property type="evidence" value="ECO:0007669"/>
    <property type="project" value="InterPro"/>
</dbReference>
<dbReference type="InterPro" id="IPR039425">
    <property type="entry name" value="RNA_pol_sigma-70-like"/>
</dbReference>
<feature type="domain" description="RNA polymerase sigma-70 region 2" evidence="6">
    <location>
        <begin position="26"/>
        <end position="92"/>
    </location>
</feature>
<comment type="similarity">
    <text evidence="1">Belongs to the sigma-70 factor family. ECF subfamily.</text>
</comment>